<dbReference type="InterPro" id="IPR017946">
    <property type="entry name" value="PLC-like_Pdiesterase_TIM-brl"/>
</dbReference>
<sequence length="134" mass="15458">MLLSEENQLMKPEHRNTIYQDMTKPITHYWINTSHNTYLCANQVVGDCTGESYVQALKRGCRSVELDLHDGADGHPVVRHAFTFIKDADLREILNQIKQFAFCESPYPLFLNLENHCSIMQQKIVAIFLIDIFG</sequence>
<feature type="non-terminal residue" evidence="3">
    <location>
        <position position="1"/>
    </location>
</feature>
<dbReference type="EMBL" id="CAJNOG010004548">
    <property type="protein sequence ID" value="CAF1542538.1"/>
    <property type="molecule type" value="Genomic_DNA"/>
</dbReference>
<evidence type="ECO:0000256" key="1">
    <source>
        <dbReference type="RuleBase" id="RU361133"/>
    </source>
</evidence>
<dbReference type="PANTHER" id="PTHR10336:SF209">
    <property type="entry name" value="PHOSPHOINOSITIDE PHOSPHOLIPASE C"/>
    <property type="match status" value="1"/>
</dbReference>
<dbReference type="InterPro" id="IPR000909">
    <property type="entry name" value="PLipase_C_PInositol-sp_X_dom"/>
</dbReference>
<keyword evidence="1" id="KW-0443">Lipid metabolism</keyword>
<feature type="domain" description="Phosphatidylinositol-specific phospholipase C X" evidence="2">
    <location>
        <begin position="20"/>
        <end position="134"/>
    </location>
</feature>
<dbReference type="PANTHER" id="PTHR10336">
    <property type="entry name" value="PHOSPHOINOSITIDE-SPECIFIC PHOSPHOLIPASE C FAMILY PROTEIN"/>
    <property type="match status" value="1"/>
</dbReference>
<dbReference type="PRINTS" id="PR00390">
    <property type="entry name" value="PHPHLIPASEC"/>
</dbReference>
<dbReference type="SMART" id="SM00148">
    <property type="entry name" value="PLCXc"/>
    <property type="match status" value="1"/>
</dbReference>
<dbReference type="GO" id="GO:0016042">
    <property type="term" value="P:lipid catabolic process"/>
    <property type="evidence" value="ECO:0007669"/>
    <property type="project" value="UniProtKB-KW"/>
</dbReference>
<comment type="caution">
    <text evidence="3">The sequence shown here is derived from an EMBL/GenBank/DDBJ whole genome shotgun (WGS) entry which is preliminary data.</text>
</comment>
<dbReference type="Pfam" id="PF00388">
    <property type="entry name" value="PI-PLC-X"/>
    <property type="match status" value="1"/>
</dbReference>
<comment type="catalytic activity">
    <reaction evidence="1">
        <text>a 1,2-diacyl-sn-glycero-3-phospho-(1D-myo-inositol-4,5-bisphosphate) + H2O = 1D-myo-inositol 1,4,5-trisphosphate + a 1,2-diacyl-sn-glycerol + H(+)</text>
        <dbReference type="Rhea" id="RHEA:33179"/>
        <dbReference type="ChEBI" id="CHEBI:15377"/>
        <dbReference type="ChEBI" id="CHEBI:15378"/>
        <dbReference type="ChEBI" id="CHEBI:17815"/>
        <dbReference type="ChEBI" id="CHEBI:58456"/>
        <dbReference type="ChEBI" id="CHEBI:203600"/>
        <dbReference type="EC" id="3.1.4.11"/>
    </reaction>
</comment>
<dbReference type="GO" id="GO:0005886">
    <property type="term" value="C:plasma membrane"/>
    <property type="evidence" value="ECO:0007669"/>
    <property type="project" value="TreeGrafter"/>
</dbReference>
<dbReference type="Proteomes" id="UP000663845">
    <property type="component" value="Unassembled WGS sequence"/>
</dbReference>
<organism evidence="3 4">
    <name type="scientific">Adineta steineri</name>
    <dbReference type="NCBI Taxonomy" id="433720"/>
    <lineage>
        <taxon>Eukaryota</taxon>
        <taxon>Metazoa</taxon>
        <taxon>Spiralia</taxon>
        <taxon>Gnathifera</taxon>
        <taxon>Rotifera</taxon>
        <taxon>Eurotatoria</taxon>
        <taxon>Bdelloidea</taxon>
        <taxon>Adinetida</taxon>
        <taxon>Adinetidae</taxon>
        <taxon>Adineta</taxon>
    </lineage>
</organism>
<protein>
    <recommendedName>
        <fullName evidence="1">Phosphoinositide phospholipase C</fullName>
        <ecNumber evidence="1">3.1.4.11</ecNumber>
    </recommendedName>
</protein>
<dbReference type="InterPro" id="IPR001192">
    <property type="entry name" value="PI-PLC_fam"/>
</dbReference>
<dbReference type="Gene3D" id="3.20.20.190">
    <property type="entry name" value="Phosphatidylinositol (PI) phosphodiesterase"/>
    <property type="match status" value="1"/>
</dbReference>
<accession>A0A815WLZ2</accession>
<dbReference type="GO" id="GO:0035556">
    <property type="term" value="P:intracellular signal transduction"/>
    <property type="evidence" value="ECO:0007669"/>
    <property type="project" value="InterPro"/>
</dbReference>
<keyword evidence="1" id="KW-0378">Hydrolase</keyword>
<gene>
    <name evidence="3" type="ORF">JYZ213_LOCUS45798</name>
</gene>
<dbReference type="SUPFAM" id="SSF51695">
    <property type="entry name" value="PLC-like phosphodiesterases"/>
    <property type="match status" value="1"/>
</dbReference>
<keyword evidence="1" id="KW-0442">Lipid degradation</keyword>
<dbReference type="PROSITE" id="PS50007">
    <property type="entry name" value="PIPLC_X_DOMAIN"/>
    <property type="match status" value="1"/>
</dbReference>
<evidence type="ECO:0000313" key="4">
    <source>
        <dbReference type="Proteomes" id="UP000663845"/>
    </source>
</evidence>
<name>A0A815WLZ2_9BILA</name>
<evidence type="ECO:0000313" key="3">
    <source>
        <dbReference type="EMBL" id="CAF1542538.1"/>
    </source>
</evidence>
<dbReference type="EC" id="3.1.4.11" evidence="1"/>
<dbReference type="GO" id="GO:0004435">
    <property type="term" value="F:phosphatidylinositol-4,5-bisphosphate phospholipase C activity"/>
    <property type="evidence" value="ECO:0007669"/>
    <property type="project" value="UniProtKB-EC"/>
</dbReference>
<dbReference type="AlphaFoldDB" id="A0A815WLZ2"/>
<proteinExistence type="predicted"/>
<reference evidence="3" key="1">
    <citation type="submission" date="2021-02" db="EMBL/GenBank/DDBJ databases">
        <authorList>
            <person name="Nowell W R."/>
        </authorList>
    </citation>
    <scope>NUCLEOTIDE SEQUENCE</scope>
</reference>
<evidence type="ECO:0000259" key="2">
    <source>
        <dbReference type="SMART" id="SM00148"/>
    </source>
</evidence>